<feature type="region of interest" description="Disordered" evidence="1">
    <location>
        <begin position="164"/>
        <end position="184"/>
    </location>
</feature>
<feature type="compositionally biased region" description="Low complexity" evidence="1">
    <location>
        <begin position="173"/>
        <end position="184"/>
    </location>
</feature>
<feature type="chain" id="PRO_5013375574" description="Copper(I)-binding protein" evidence="2">
    <location>
        <begin position="26"/>
        <end position="184"/>
    </location>
</feature>
<keyword evidence="4" id="KW-1185">Reference proteome</keyword>
<accession>A0A286GGS0</accession>
<evidence type="ECO:0000313" key="4">
    <source>
        <dbReference type="Proteomes" id="UP000219621"/>
    </source>
</evidence>
<name>A0A286GGS0_9PROT</name>
<dbReference type="PANTHER" id="PTHR36302">
    <property type="entry name" value="BLR7088 PROTEIN"/>
    <property type="match status" value="1"/>
</dbReference>
<dbReference type="InterPro" id="IPR007410">
    <property type="entry name" value="LpqE-like"/>
</dbReference>
<evidence type="ECO:0000256" key="1">
    <source>
        <dbReference type="SAM" id="MobiDB-lite"/>
    </source>
</evidence>
<evidence type="ECO:0000256" key="2">
    <source>
        <dbReference type="SAM" id="SignalP"/>
    </source>
</evidence>
<evidence type="ECO:0000313" key="3">
    <source>
        <dbReference type="EMBL" id="SOD94725.1"/>
    </source>
</evidence>
<gene>
    <name evidence="3" type="ORF">SAMN05421508_104100</name>
</gene>
<organism evidence="3 4">
    <name type="scientific">Caenispirillum bisanense</name>
    <dbReference type="NCBI Taxonomy" id="414052"/>
    <lineage>
        <taxon>Bacteria</taxon>
        <taxon>Pseudomonadati</taxon>
        <taxon>Pseudomonadota</taxon>
        <taxon>Alphaproteobacteria</taxon>
        <taxon>Rhodospirillales</taxon>
        <taxon>Novispirillaceae</taxon>
        <taxon>Caenispirillum</taxon>
    </lineage>
</organism>
<dbReference type="PANTHER" id="PTHR36302:SF1">
    <property type="entry name" value="COPPER CHAPERONE PCU(A)C"/>
    <property type="match status" value="1"/>
</dbReference>
<feature type="signal peptide" evidence="2">
    <location>
        <begin position="1"/>
        <end position="25"/>
    </location>
</feature>
<dbReference type="RefSeq" id="WP_245913432.1">
    <property type="nucleotide sequence ID" value="NZ_OCNJ01000004.1"/>
</dbReference>
<dbReference type="EMBL" id="OCNJ01000004">
    <property type="protein sequence ID" value="SOD94725.1"/>
    <property type="molecule type" value="Genomic_DNA"/>
</dbReference>
<sequence length="184" mass="18730">MFTRILAAGAAAATLAVALSAAAVAHGDNNAQVGPIEIGHAWARATPPMAPAGGGFLELKNTGTTADALIAAKADVSERTELHTHIKDGDVMKMRQVERVEIPAGGEVALQPGSFHVMFIGLKKPLAAGESFPVTLTFEKAGSVTVPMKVNAIGTMTYDGAMGGGSGQGGMQHGSMQHGQKSAN</sequence>
<keyword evidence="2" id="KW-0732">Signal</keyword>
<dbReference type="Pfam" id="PF04314">
    <property type="entry name" value="PCuAC"/>
    <property type="match status" value="1"/>
</dbReference>
<dbReference type="SUPFAM" id="SSF110087">
    <property type="entry name" value="DR1885-like metal-binding protein"/>
    <property type="match status" value="1"/>
</dbReference>
<dbReference type="Gene3D" id="2.60.40.1890">
    <property type="entry name" value="PCu(A)C copper chaperone"/>
    <property type="match status" value="1"/>
</dbReference>
<dbReference type="AlphaFoldDB" id="A0A286GGS0"/>
<evidence type="ECO:0008006" key="5">
    <source>
        <dbReference type="Google" id="ProtNLM"/>
    </source>
</evidence>
<reference evidence="3 4" key="1">
    <citation type="submission" date="2017-09" db="EMBL/GenBank/DDBJ databases">
        <authorList>
            <person name="Ehlers B."/>
            <person name="Leendertz F.H."/>
        </authorList>
    </citation>
    <scope>NUCLEOTIDE SEQUENCE [LARGE SCALE GENOMIC DNA]</scope>
    <source>
        <strain evidence="3 4">USBA 140</strain>
    </source>
</reference>
<proteinExistence type="predicted"/>
<protein>
    <recommendedName>
        <fullName evidence="5">Copper(I)-binding protein</fullName>
    </recommendedName>
</protein>
<dbReference type="Proteomes" id="UP000219621">
    <property type="component" value="Unassembled WGS sequence"/>
</dbReference>
<dbReference type="InterPro" id="IPR036182">
    <property type="entry name" value="PCuAC_sf"/>
</dbReference>
<dbReference type="InterPro" id="IPR058248">
    <property type="entry name" value="Lxx211020-like"/>
</dbReference>